<reference evidence="4" key="1">
    <citation type="submission" date="2023-07" db="EMBL/GenBank/DDBJ databases">
        <authorList>
            <person name="Stuckert A."/>
        </authorList>
    </citation>
    <scope>NUCLEOTIDE SEQUENCE</scope>
</reference>
<keyword evidence="1" id="KW-0880">Kelch repeat</keyword>
<dbReference type="PANTHER" id="PTHR45632:SF17">
    <property type="entry name" value="KELCH-LIKE PROTEIN 31"/>
    <property type="match status" value="1"/>
</dbReference>
<feature type="domain" description="BTB" evidence="3">
    <location>
        <begin position="387"/>
        <end position="456"/>
    </location>
</feature>
<dbReference type="Pfam" id="PF01498">
    <property type="entry name" value="HTH_Tnp_Tc3_2"/>
    <property type="match status" value="1"/>
</dbReference>
<dbReference type="InterPro" id="IPR002492">
    <property type="entry name" value="Transposase_Tc1-like"/>
</dbReference>
<dbReference type="SUPFAM" id="SSF117281">
    <property type="entry name" value="Kelch motif"/>
    <property type="match status" value="1"/>
</dbReference>
<dbReference type="InterPro" id="IPR047070">
    <property type="entry name" value="KLHL16_BTB_POZ"/>
</dbReference>
<comment type="caution">
    <text evidence="4">The sequence shown here is derived from an EMBL/GenBank/DDBJ whole genome shotgun (WGS) entry which is preliminary data.</text>
</comment>
<dbReference type="Proteomes" id="UP001176940">
    <property type="component" value="Unassembled WGS sequence"/>
</dbReference>
<dbReference type="SUPFAM" id="SSF46689">
    <property type="entry name" value="Homeodomain-like"/>
    <property type="match status" value="1"/>
</dbReference>
<dbReference type="PROSITE" id="PS50097">
    <property type="entry name" value="BTB"/>
    <property type="match status" value="1"/>
</dbReference>
<sequence>MEGCAALQRNASSHHYRPTAKVVMLKDVAGSRSLSTASLDCHLTMVISKETRAAIIALHKNGLTGKSIAATKIAPQSTIYRIIKNFKERASIVVKKAPGRPRKTSKRQDRILKLFQLRDGTTSSAELAQEWQQAGVSASARTVRRRLFEQGLVSRRAAKKPLLSRKNIRDRLIFCKRYREWTAEDRGKVIFSDESPFRLFGTSGKQLIRRRGERSHQSCLMPTVKHPETIHVWGCFSAKGSLTVLPKNTAMNKEWYQNVLQEKLLPTVQEQFGAQQCLFQHDGAPCHKAKLSTIHSSPIYDREFLPASSSRSIAVPLIWWLQPATLWDFVLFAVALLEIIPIPLLPQFHLPLPKMSETNSMTVVSDPQHAIKLLRALGCFREESDFCDAVLVVEEQEIPVQKNILAAASPYIRAKLSYNPPKYDGSPYRIDMEGISVSIIKEILDYIFSGQIRLNEETIQDVVQAADLLLLTDLKTLCCEFLEGCITADNCIGIRDFALHYCLNHVYHLATEYLETHFRDVSSTEEFLELGPTKLKEVLSLEKLNVGNEKYVFEAVLRWLSHDIEVRKVHMKDVTSALWVNGLDCSYLREQMLNEPLVREMVRECNNIPLSQPQQGEAVLASFKPRGYSECIVTAGGEERASRKPLANVRCMCPLYDRNKQLWIELAPLSTPRINHGVLSAEGFLFVLGGQNENSETLNSGEHYDPDANSWSPLPPMLEARHSFGVVEIDGVIYVLGGEDGDHELLSMESYDICTKTWSKQQNMTMVRKIGCYATMKKKIYAMGGGSYGKLFESVECYDPKTQQWTAICPLKERRFGAVACGVGMELYVFGGVRSRENEQNSEMVACKSEFYHDDFKRWIYLNDQNLCIPTSSSFVYGAVPIGASIYVIGDLDTGTSYDYVREFKRSTGIWHHTKQLLPSVRPPPHRMRSAAHRKLPSFPAPAAARILSHQSHTLVIRWKKDCMATQPIASQPASLWGTKKIAKTPRVDEPILYSYELSAS</sequence>
<evidence type="ECO:0000256" key="2">
    <source>
        <dbReference type="ARBA" id="ARBA00022737"/>
    </source>
</evidence>
<dbReference type="Pfam" id="PF24681">
    <property type="entry name" value="Kelch_KLHDC2_KLHL20_DRC7"/>
    <property type="match status" value="1"/>
</dbReference>
<dbReference type="Pfam" id="PF00651">
    <property type="entry name" value="BTB"/>
    <property type="match status" value="1"/>
</dbReference>
<dbReference type="SMART" id="SM00612">
    <property type="entry name" value="Kelch"/>
    <property type="match status" value="4"/>
</dbReference>
<name>A0ABN9MKT6_9NEOB</name>
<dbReference type="SMART" id="SM00875">
    <property type="entry name" value="BACK"/>
    <property type="match status" value="1"/>
</dbReference>
<dbReference type="InterPro" id="IPR030579">
    <property type="entry name" value="KLHL16_BACK"/>
</dbReference>
<dbReference type="CDD" id="cd18245">
    <property type="entry name" value="BTB_POZ_KLHL16_gigaxonin"/>
    <property type="match status" value="1"/>
</dbReference>
<organism evidence="4 5">
    <name type="scientific">Ranitomeya imitator</name>
    <name type="common">mimic poison frog</name>
    <dbReference type="NCBI Taxonomy" id="111125"/>
    <lineage>
        <taxon>Eukaryota</taxon>
        <taxon>Metazoa</taxon>
        <taxon>Chordata</taxon>
        <taxon>Craniata</taxon>
        <taxon>Vertebrata</taxon>
        <taxon>Euteleostomi</taxon>
        <taxon>Amphibia</taxon>
        <taxon>Batrachia</taxon>
        <taxon>Anura</taxon>
        <taxon>Neobatrachia</taxon>
        <taxon>Hyloidea</taxon>
        <taxon>Dendrobatidae</taxon>
        <taxon>Dendrobatinae</taxon>
        <taxon>Ranitomeya</taxon>
    </lineage>
</organism>
<dbReference type="Gene3D" id="1.10.10.10">
    <property type="entry name" value="Winged helix-like DNA-binding domain superfamily/Winged helix DNA-binding domain"/>
    <property type="match status" value="1"/>
</dbReference>
<dbReference type="Gene3D" id="3.30.710.10">
    <property type="entry name" value="Potassium Channel Kv1.1, Chain A"/>
    <property type="match status" value="1"/>
</dbReference>
<dbReference type="PANTHER" id="PTHR45632">
    <property type="entry name" value="LD33804P"/>
    <property type="match status" value="1"/>
</dbReference>
<dbReference type="InterPro" id="IPR036388">
    <property type="entry name" value="WH-like_DNA-bd_sf"/>
</dbReference>
<proteinExistence type="predicted"/>
<dbReference type="SMART" id="SM00225">
    <property type="entry name" value="BTB"/>
    <property type="match status" value="1"/>
</dbReference>
<protein>
    <recommendedName>
        <fullName evidence="3">BTB domain-containing protein</fullName>
    </recommendedName>
</protein>
<evidence type="ECO:0000313" key="4">
    <source>
        <dbReference type="EMBL" id="CAJ0967385.1"/>
    </source>
</evidence>
<dbReference type="InterPro" id="IPR000210">
    <property type="entry name" value="BTB/POZ_dom"/>
</dbReference>
<dbReference type="InterPro" id="IPR015915">
    <property type="entry name" value="Kelch-typ_b-propeller"/>
</dbReference>
<dbReference type="InterPro" id="IPR011333">
    <property type="entry name" value="SKP1/BTB/POZ_sf"/>
</dbReference>
<dbReference type="CDD" id="cd18455">
    <property type="entry name" value="BACK_KLHL16_gigaxonin"/>
    <property type="match status" value="1"/>
</dbReference>
<dbReference type="Gene3D" id="1.25.40.420">
    <property type="match status" value="1"/>
</dbReference>
<keyword evidence="2" id="KW-0677">Repeat</keyword>
<dbReference type="Gene3D" id="3.30.420.10">
    <property type="entry name" value="Ribonuclease H-like superfamily/Ribonuclease H"/>
    <property type="match status" value="1"/>
</dbReference>
<keyword evidence="5" id="KW-1185">Reference proteome</keyword>
<dbReference type="InterPro" id="IPR036397">
    <property type="entry name" value="RNaseH_sf"/>
</dbReference>
<evidence type="ECO:0000259" key="3">
    <source>
        <dbReference type="PROSITE" id="PS50097"/>
    </source>
</evidence>
<evidence type="ECO:0000313" key="5">
    <source>
        <dbReference type="Proteomes" id="UP001176940"/>
    </source>
</evidence>
<evidence type="ECO:0000256" key="1">
    <source>
        <dbReference type="ARBA" id="ARBA00022441"/>
    </source>
</evidence>
<dbReference type="Gene3D" id="2.120.10.80">
    <property type="entry name" value="Kelch-type beta propeller"/>
    <property type="match status" value="1"/>
</dbReference>
<accession>A0ABN9MKT6</accession>
<dbReference type="InterPro" id="IPR011705">
    <property type="entry name" value="BACK"/>
</dbReference>
<dbReference type="Pfam" id="PF07707">
    <property type="entry name" value="BACK"/>
    <property type="match status" value="1"/>
</dbReference>
<gene>
    <name evidence="4" type="ORF">RIMI_LOCUS22180384</name>
</gene>
<dbReference type="EMBL" id="CAUEEQ010078280">
    <property type="protein sequence ID" value="CAJ0967385.1"/>
    <property type="molecule type" value="Genomic_DNA"/>
</dbReference>
<dbReference type="SUPFAM" id="SSF54695">
    <property type="entry name" value="POZ domain"/>
    <property type="match status" value="1"/>
</dbReference>
<dbReference type="InterPro" id="IPR009057">
    <property type="entry name" value="Homeodomain-like_sf"/>
</dbReference>
<dbReference type="InterPro" id="IPR006652">
    <property type="entry name" value="Kelch_1"/>
</dbReference>